<organism evidence="7 8">
    <name type="scientific">Aliidiomarina sedimenti</name>
    <dbReference type="NCBI Taxonomy" id="1933879"/>
    <lineage>
        <taxon>Bacteria</taxon>
        <taxon>Pseudomonadati</taxon>
        <taxon>Pseudomonadota</taxon>
        <taxon>Gammaproteobacteria</taxon>
        <taxon>Alteromonadales</taxon>
        <taxon>Idiomarinaceae</taxon>
        <taxon>Aliidiomarina</taxon>
    </lineage>
</organism>
<evidence type="ECO:0000256" key="4">
    <source>
        <dbReference type="ARBA" id="ARBA00023136"/>
    </source>
</evidence>
<protein>
    <submittedName>
        <fullName evidence="7">DUF1049 domain-containing protein</fullName>
    </submittedName>
</protein>
<evidence type="ECO:0000259" key="6">
    <source>
        <dbReference type="Pfam" id="PF06305"/>
    </source>
</evidence>
<keyword evidence="2 5" id="KW-0812">Transmembrane</keyword>
<evidence type="ECO:0000313" key="7">
    <source>
        <dbReference type="EMBL" id="RUO31713.1"/>
    </source>
</evidence>
<gene>
    <name evidence="7" type="ORF">CWE12_01565</name>
</gene>
<evidence type="ECO:0000313" key="8">
    <source>
        <dbReference type="Proteomes" id="UP000287410"/>
    </source>
</evidence>
<evidence type="ECO:0000256" key="3">
    <source>
        <dbReference type="ARBA" id="ARBA00022989"/>
    </source>
</evidence>
<dbReference type="Proteomes" id="UP000287410">
    <property type="component" value="Unassembled WGS sequence"/>
</dbReference>
<evidence type="ECO:0000256" key="5">
    <source>
        <dbReference type="SAM" id="Phobius"/>
    </source>
</evidence>
<dbReference type="InterPro" id="IPR010445">
    <property type="entry name" value="LapA_dom"/>
</dbReference>
<reference evidence="7 8" key="1">
    <citation type="journal article" date="2018" name="Front. Microbiol.">
        <title>Genome-Based Analysis Reveals the Taxonomy and Diversity of the Family Idiomarinaceae.</title>
        <authorList>
            <person name="Liu Y."/>
            <person name="Lai Q."/>
            <person name="Shao Z."/>
        </authorList>
    </citation>
    <scope>NUCLEOTIDE SEQUENCE [LARGE SCALE GENOMIC DNA]</scope>
    <source>
        <strain evidence="7 8">GBSy1</strain>
    </source>
</reference>
<keyword evidence="1" id="KW-1003">Cell membrane</keyword>
<dbReference type="EMBL" id="PIPN01000001">
    <property type="protein sequence ID" value="RUO31713.1"/>
    <property type="molecule type" value="Genomic_DNA"/>
</dbReference>
<sequence>MWRALFVLLPLAVLFIFALVFGAHNKVVVPVNFIVAQKEMTVASLLALFLAVGFVFGALSLSLSYWREKLKNRRLRKELNKRKH</sequence>
<name>A0ABY0C1Q1_9GAMM</name>
<keyword evidence="4 5" id="KW-0472">Membrane</keyword>
<feature type="transmembrane region" description="Helical" evidence="5">
    <location>
        <begin position="46"/>
        <end position="66"/>
    </location>
</feature>
<proteinExistence type="predicted"/>
<evidence type="ECO:0000256" key="1">
    <source>
        <dbReference type="ARBA" id="ARBA00022475"/>
    </source>
</evidence>
<dbReference type="RefSeq" id="WP_126787831.1">
    <property type="nucleotide sequence ID" value="NZ_PIPN01000001.1"/>
</dbReference>
<keyword evidence="8" id="KW-1185">Reference proteome</keyword>
<comment type="caution">
    <text evidence="7">The sequence shown here is derived from an EMBL/GenBank/DDBJ whole genome shotgun (WGS) entry which is preliminary data.</text>
</comment>
<accession>A0ABY0C1Q1</accession>
<keyword evidence="3 5" id="KW-1133">Transmembrane helix</keyword>
<feature type="domain" description="Lipopolysaccharide assembly protein A" evidence="6">
    <location>
        <begin position="25"/>
        <end position="82"/>
    </location>
</feature>
<evidence type="ECO:0000256" key="2">
    <source>
        <dbReference type="ARBA" id="ARBA00022692"/>
    </source>
</evidence>
<dbReference type="Pfam" id="PF06305">
    <property type="entry name" value="LapA_dom"/>
    <property type="match status" value="1"/>
</dbReference>